<dbReference type="GO" id="GO:0008270">
    <property type="term" value="F:zinc ion binding"/>
    <property type="evidence" value="ECO:0007669"/>
    <property type="project" value="TreeGrafter"/>
</dbReference>
<dbReference type="GO" id="GO:0005737">
    <property type="term" value="C:cytoplasm"/>
    <property type="evidence" value="ECO:0007669"/>
    <property type="project" value="TreeGrafter"/>
</dbReference>
<organism evidence="14 15">
    <name type="scientific">Tigriopus californicus</name>
    <name type="common">Marine copepod</name>
    <dbReference type="NCBI Taxonomy" id="6832"/>
    <lineage>
        <taxon>Eukaryota</taxon>
        <taxon>Metazoa</taxon>
        <taxon>Ecdysozoa</taxon>
        <taxon>Arthropoda</taxon>
        <taxon>Crustacea</taxon>
        <taxon>Multicrustacea</taxon>
        <taxon>Hexanauplia</taxon>
        <taxon>Copepoda</taxon>
        <taxon>Harpacticoida</taxon>
        <taxon>Harpacticidae</taxon>
        <taxon>Tigriopus</taxon>
    </lineage>
</organism>
<evidence type="ECO:0000256" key="11">
    <source>
        <dbReference type="ARBA" id="ARBA00030854"/>
    </source>
</evidence>
<dbReference type="EC" id="3.5.4.16" evidence="5"/>
<feature type="region of interest" description="Disordered" evidence="12">
    <location>
        <begin position="1"/>
        <end position="20"/>
    </location>
</feature>
<evidence type="ECO:0000256" key="1">
    <source>
        <dbReference type="ARBA" id="ARBA00001052"/>
    </source>
</evidence>
<feature type="compositionally biased region" description="Low complexity" evidence="12">
    <location>
        <begin position="1"/>
        <end position="17"/>
    </location>
</feature>
<evidence type="ECO:0000313" key="14">
    <source>
        <dbReference type="EMBL" id="TRY73561.1"/>
    </source>
</evidence>
<evidence type="ECO:0000256" key="9">
    <source>
        <dbReference type="ARBA" id="ARBA00023007"/>
    </source>
</evidence>
<dbReference type="Gene3D" id="3.30.1130.10">
    <property type="match status" value="1"/>
</dbReference>
<comment type="pathway">
    <text evidence="2">Cofactor biosynthesis; 7,8-dihydroneopterin triphosphate biosynthesis; 7,8-dihydroneopterin triphosphate from GTP: step 1/1.</text>
</comment>
<dbReference type="GO" id="GO:0046654">
    <property type="term" value="P:tetrahydrofolate biosynthetic process"/>
    <property type="evidence" value="ECO:0007669"/>
    <property type="project" value="InterPro"/>
</dbReference>
<evidence type="ECO:0000256" key="10">
    <source>
        <dbReference type="ARBA" id="ARBA00023134"/>
    </source>
</evidence>
<dbReference type="Pfam" id="PF01227">
    <property type="entry name" value="GTP_cyclohydroI"/>
    <property type="match status" value="1"/>
</dbReference>
<dbReference type="UniPathway" id="UPA00848">
    <property type="reaction ID" value="UER00151"/>
</dbReference>
<dbReference type="InterPro" id="IPR001474">
    <property type="entry name" value="GTP_CycHdrlase_I"/>
</dbReference>
<name>A0A553P7A0_TIGCA</name>
<dbReference type="CDD" id="cd00642">
    <property type="entry name" value="GTP_cyclohydro1"/>
    <property type="match status" value="1"/>
</dbReference>
<dbReference type="FunFam" id="1.10.286.10:FF:000003">
    <property type="entry name" value="GTP cyclohydrolase 1"/>
    <property type="match status" value="1"/>
</dbReference>
<evidence type="ECO:0000313" key="15">
    <source>
        <dbReference type="Proteomes" id="UP000318571"/>
    </source>
</evidence>
<proteinExistence type="inferred from homology"/>
<reference evidence="14 15" key="1">
    <citation type="journal article" date="2018" name="Nat. Ecol. Evol.">
        <title>Genomic signatures of mitonuclear coevolution across populations of Tigriopus californicus.</title>
        <authorList>
            <person name="Barreto F.S."/>
            <person name="Watson E.T."/>
            <person name="Lima T.G."/>
            <person name="Willett C.S."/>
            <person name="Edmands S."/>
            <person name="Li W."/>
            <person name="Burton R.S."/>
        </authorList>
    </citation>
    <scope>NUCLEOTIDE SEQUENCE [LARGE SCALE GENOMIC DNA]</scope>
    <source>
        <strain evidence="14 15">San Diego</strain>
    </source>
</reference>
<evidence type="ECO:0000256" key="6">
    <source>
        <dbReference type="ARBA" id="ARBA00017272"/>
    </source>
</evidence>
<dbReference type="SUPFAM" id="SSF55620">
    <property type="entry name" value="Tetrahydrobiopterin biosynthesis enzymes-like"/>
    <property type="match status" value="1"/>
</dbReference>
<evidence type="ECO:0000256" key="5">
    <source>
        <dbReference type="ARBA" id="ARBA00012715"/>
    </source>
</evidence>
<dbReference type="NCBIfam" id="NF006825">
    <property type="entry name" value="PRK09347.1-2"/>
    <property type="match status" value="1"/>
</dbReference>
<dbReference type="OMA" id="HFACRPQ"/>
<feature type="domain" description="GTP cyclohydrolase I" evidence="13">
    <location>
        <begin position="29"/>
        <end position="205"/>
    </location>
</feature>
<dbReference type="InterPro" id="IPR043133">
    <property type="entry name" value="GTP-CH-I_C/QueF"/>
</dbReference>
<evidence type="ECO:0000256" key="7">
    <source>
        <dbReference type="ARBA" id="ARBA00022741"/>
    </source>
</evidence>
<dbReference type="FunFam" id="3.30.1130.10:FF:000012">
    <property type="entry name" value="GTP cyclohydrolase 1"/>
    <property type="match status" value="1"/>
</dbReference>
<keyword evidence="8" id="KW-0378">Hydrolase</keyword>
<evidence type="ECO:0000256" key="2">
    <source>
        <dbReference type="ARBA" id="ARBA00005080"/>
    </source>
</evidence>
<dbReference type="InterPro" id="IPR020602">
    <property type="entry name" value="GTP_CycHdrlase_I_dom"/>
</dbReference>
<comment type="similarity">
    <text evidence="3">Belongs to the GTP cyclohydrolase I family.</text>
</comment>
<protein>
    <recommendedName>
        <fullName evidence="6">GTP cyclohydrolase 1</fullName>
        <ecNumber evidence="5">3.5.4.16</ecNumber>
    </recommendedName>
    <alternativeName>
        <fullName evidence="11">GTP cyclohydrolase I</fullName>
    </alternativeName>
</protein>
<accession>A0A553P7A0</accession>
<dbReference type="PANTHER" id="PTHR11109">
    <property type="entry name" value="GTP CYCLOHYDROLASE I"/>
    <property type="match status" value="1"/>
</dbReference>
<comment type="subunit">
    <text evidence="4">Toroid-shaped homodecamer, composed of two pentamers of five dimers.</text>
</comment>
<dbReference type="EMBL" id="VCGU01000007">
    <property type="protein sequence ID" value="TRY73561.1"/>
    <property type="molecule type" value="Genomic_DNA"/>
</dbReference>
<keyword evidence="10" id="KW-0342">GTP-binding</keyword>
<dbReference type="Gene3D" id="1.10.286.10">
    <property type="match status" value="1"/>
</dbReference>
<dbReference type="PROSITE" id="PS00859">
    <property type="entry name" value="GTP_CYCLOHYDROL_1_1"/>
    <property type="match status" value="1"/>
</dbReference>
<keyword evidence="15" id="KW-1185">Reference proteome</keyword>
<dbReference type="GO" id="GO:0046148">
    <property type="term" value="P:pigment biosynthetic process"/>
    <property type="evidence" value="ECO:0007669"/>
    <property type="project" value="UniProtKB-ARBA"/>
</dbReference>
<evidence type="ECO:0000256" key="8">
    <source>
        <dbReference type="ARBA" id="ARBA00022801"/>
    </source>
</evidence>
<sequence length="207" mass="23039">MMTQTEVTEQEQTSQSSIGSKENNLKVISDSYTTILEAIGEDPNREGLRDTPLRAAKAIQFFVKGYTDSLDVAVNSAIFSENTDEMVVVKNIEMFSMCEHHLVPFYGKVSIGYLPNKKVIGLSKLARIVEIYSRRLQIQERLTKEIALAVTEAVAPVGVGVVVEASHMCMVMRGIQKINSTAITSCMLGEFRDDPKTRNEFLTLVNK</sequence>
<dbReference type="NCBIfam" id="NF006826">
    <property type="entry name" value="PRK09347.1-3"/>
    <property type="match status" value="1"/>
</dbReference>
<keyword evidence="9" id="KW-0783">Tetrahydrobiopterin biosynthesis</keyword>
<dbReference type="GO" id="GO:0005525">
    <property type="term" value="F:GTP binding"/>
    <property type="evidence" value="ECO:0007669"/>
    <property type="project" value="UniProtKB-KW"/>
</dbReference>
<dbReference type="GO" id="GO:0003934">
    <property type="term" value="F:GTP cyclohydrolase I activity"/>
    <property type="evidence" value="ECO:0007669"/>
    <property type="project" value="UniProtKB-EC"/>
</dbReference>
<comment type="caution">
    <text evidence="14">The sequence shown here is derived from an EMBL/GenBank/DDBJ whole genome shotgun (WGS) entry which is preliminary data.</text>
</comment>
<dbReference type="HAMAP" id="MF_00223">
    <property type="entry name" value="FolE"/>
    <property type="match status" value="1"/>
</dbReference>
<evidence type="ECO:0000256" key="12">
    <source>
        <dbReference type="SAM" id="MobiDB-lite"/>
    </source>
</evidence>
<gene>
    <name evidence="14" type="ORF">TCAL_02231</name>
</gene>
<evidence type="ECO:0000256" key="3">
    <source>
        <dbReference type="ARBA" id="ARBA00008085"/>
    </source>
</evidence>
<keyword evidence="7" id="KW-0547">Nucleotide-binding</keyword>
<dbReference type="InterPro" id="IPR043134">
    <property type="entry name" value="GTP-CH-I_N"/>
</dbReference>
<dbReference type="NCBIfam" id="TIGR00063">
    <property type="entry name" value="folE"/>
    <property type="match status" value="1"/>
</dbReference>
<dbReference type="PANTHER" id="PTHR11109:SF7">
    <property type="entry name" value="GTP CYCLOHYDROLASE 1"/>
    <property type="match status" value="1"/>
</dbReference>
<comment type="catalytic activity">
    <reaction evidence="1">
        <text>GTP + H2O = 7,8-dihydroneopterin 3'-triphosphate + formate + H(+)</text>
        <dbReference type="Rhea" id="RHEA:17473"/>
        <dbReference type="ChEBI" id="CHEBI:15377"/>
        <dbReference type="ChEBI" id="CHEBI:15378"/>
        <dbReference type="ChEBI" id="CHEBI:15740"/>
        <dbReference type="ChEBI" id="CHEBI:37565"/>
        <dbReference type="ChEBI" id="CHEBI:58462"/>
        <dbReference type="EC" id="3.5.4.16"/>
    </reaction>
</comment>
<evidence type="ECO:0000256" key="4">
    <source>
        <dbReference type="ARBA" id="ARBA00011857"/>
    </source>
</evidence>
<dbReference type="STRING" id="6832.A0A553P7A0"/>
<evidence type="ECO:0000259" key="13">
    <source>
        <dbReference type="Pfam" id="PF01227"/>
    </source>
</evidence>
<dbReference type="PROSITE" id="PS00860">
    <property type="entry name" value="GTP_CYCLOHYDROL_1_2"/>
    <property type="match status" value="1"/>
</dbReference>
<dbReference type="OrthoDB" id="4966at2759"/>
<dbReference type="InterPro" id="IPR018234">
    <property type="entry name" value="GTP_CycHdrlase_I_CS"/>
</dbReference>
<dbReference type="AlphaFoldDB" id="A0A553P7A0"/>
<dbReference type="GO" id="GO:0006729">
    <property type="term" value="P:tetrahydrobiopterin biosynthetic process"/>
    <property type="evidence" value="ECO:0007669"/>
    <property type="project" value="UniProtKB-KW"/>
</dbReference>
<dbReference type="Proteomes" id="UP000318571">
    <property type="component" value="Chromosome 3"/>
</dbReference>